<dbReference type="VEuPathDB" id="FungiDB:sscle_12g091560"/>
<dbReference type="InterPro" id="IPR002575">
    <property type="entry name" value="Aminoglycoside_PTrfase"/>
</dbReference>
<dbReference type="InterPro" id="IPR008266">
    <property type="entry name" value="Tyr_kinase_AS"/>
</dbReference>
<dbReference type="OrthoDB" id="10003767at2759"/>
<dbReference type="PANTHER" id="PTHR21310:SF13">
    <property type="entry name" value="AMINOGLYCOSIDE PHOSPHOTRANSFERASE DOMAIN-CONTAINING PROTEIN"/>
    <property type="match status" value="1"/>
</dbReference>
<comment type="catalytic activity">
    <reaction evidence="3">
        <text>L-seryl-[protein] + ATP = O-phospho-L-seryl-[protein] + ADP + H(+)</text>
        <dbReference type="Rhea" id="RHEA:17989"/>
        <dbReference type="Rhea" id="RHEA-COMP:9863"/>
        <dbReference type="Rhea" id="RHEA-COMP:11604"/>
        <dbReference type="ChEBI" id="CHEBI:15378"/>
        <dbReference type="ChEBI" id="CHEBI:29999"/>
        <dbReference type="ChEBI" id="CHEBI:30616"/>
        <dbReference type="ChEBI" id="CHEBI:83421"/>
        <dbReference type="ChEBI" id="CHEBI:456216"/>
        <dbReference type="EC" id="2.7.11.1"/>
    </reaction>
</comment>
<protein>
    <recommendedName>
        <fullName evidence="1">non-specific serine/threonine protein kinase</fullName>
        <ecNumber evidence="1">2.7.11.1</ecNumber>
    </recommendedName>
</protein>
<accession>A0A1D9QHH2</accession>
<dbReference type="InterPro" id="IPR011009">
    <property type="entry name" value="Kinase-like_dom_sf"/>
</dbReference>
<evidence type="ECO:0000313" key="6">
    <source>
        <dbReference type="Proteomes" id="UP000177798"/>
    </source>
</evidence>
<name>A0A1D9QHH2_SCLS1</name>
<comment type="catalytic activity">
    <reaction evidence="2">
        <text>L-threonyl-[protein] + ATP = O-phospho-L-threonyl-[protein] + ADP + H(+)</text>
        <dbReference type="Rhea" id="RHEA:46608"/>
        <dbReference type="Rhea" id="RHEA-COMP:11060"/>
        <dbReference type="Rhea" id="RHEA-COMP:11605"/>
        <dbReference type="ChEBI" id="CHEBI:15378"/>
        <dbReference type="ChEBI" id="CHEBI:30013"/>
        <dbReference type="ChEBI" id="CHEBI:30616"/>
        <dbReference type="ChEBI" id="CHEBI:61977"/>
        <dbReference type="ChEBI" id="CHEBI:456216"/>
        <dbReference type="EC" id="2.7.11.1"/>
    </reaction>
</comment>
<dbReference type="Gene3D" id="3.90.1200.10">
    <property type="match status" value="1"/>
</dbReference>
<proteinExistence type="predicted"/>
<dbReference type="EMBL" id="CP017825">
    <property type="protein sequence ID" value="APA14386.1"/>
    <property type="molecule type" value="Genomic_DNA"/>
</dbReference>
<feature type="domain" description="Aminoglycoside phosphotransferase" evidence="4">
    <location>
        <begin position="131"/>
        <end position="365"/>
    </location>
</feature>
<reference evidence="6" key="1">
    <citation type="journal article" date="2017" name="Genome Biol. Evol.">
        <title>The complete genome sequence of the phytopathogenic fungus Sclerotinia sclerotiorum reveals insights into the genome architecture of broad host range pathogens.</title>
        <authorList>
            <person name="Derbyshire M."/>
            <person name="Denton-Giles M."/>
            <person name="Hegedus D."/>
            <person name="Seifbarghy S."/>
            <person name="Rollins J."/>
            <person name="van Kan J."/>
            <person name="Seidl M.F."/>
            <person name="Faino L."/>
            <person name="Mbengue M."/>
            <person name="Navaud O."/>
            <person name="Raffaele S."/>
            <person name="Hammond-Kosack K."/>
            <person name="Heard S."/>
            <person name="Oliver R."/>
        </authorList>
    </citation>
    <scope>NUCLEOTIDE SEQUENCE [LARGE SCALE GENOMIC DNA]</scope>
    <source>
        <strain evidence="6">ATCC 18683 / 1980 / Ss-1</strain>
    </source>
</reference>
<evidence type="ECO:0000313" key="5">
    <source>
        <dbReference type="EMBL" id="APA14386.1"/>
    </source>
</evidence>
<dbReference type="PROSITE" id="PS00109">
    <property type="entry name" value="PROTEIN_KINASE_TYR"/>
    <property type="match status" value="1"/>
</dbReference>
<dbReference type="InterPro" id="IPR051678">
    <property type="entry name" value="AGP_Transferase"/>
</dbReference>
<dbReference type="Pfam" id="PF01636">
    <property type="entry name" value="APH"/>
    <property type="match status" value="1"/>
</dbReference>
<evidence type="ECO:0000256" key="3">
    <source>
        <dbReference type="ARBA" id="ARBA00048679"/>
    </source>
</evidence>
<sequence>MAIRNLDVIPRFPKRREIQKLSVNTTVNLNAVPAQSPIPLPSSPSKIMALSAYSRDLSLWGIPRWPFEPKMERIRTLVLDRLGLRADMPCVVSFDSRTAFRKIYKIIIHQKIELQEGREGQKERTYNLSVRYPLQESDETLSEVATMKFARKSGVPAPRVIAWDADRRNRLGFEWILTRGLEGKCLRNKWGNLSFGQKEKVVKSIAKYQAKLFATNFDHIGNLFDAQDADDYITDYRYGNFNISHQISREVRPFVGRLISTASISEKKSYYSFPDSSSYLEALLVPIWKEIFTKLRTSTNEEEMIEAQSLQKLVEKIHVKILQIFPETTVSTVLVHDDLSMRNILIDEMGNVTGILGWENAMVMPTWKATQFPQMLSGEYTPQSESLGQEHITGNMDARIEAVRLRRLYDEDMAKRVVAWKEEIIRGKTKRELEFACKFSSIESCIKEIGNWVDALETNVPIALVKQ</sequence>
<dbReference type="GO" id="GO:0004674">
    <property type="term" value="F:protein serine/threonine kinase activity"/>
    <property type="evidence" value="ECO:0007669"/>
    <property type="project" value="UniProtKB-EC"/>
</dbReference>
<evidence type="ECO:0000256" key="2">
    <source>
        <dbReference type="ARBA" id="ARBA00047899"/>
    </source>
</evidence>
<gene>
    <name evidence="5" type="ORF">sscle_12g091560</name>
</gene>
<evidence type="ECO:0000256" key="1">
    <source>
        <dbReference type="ARBA" id="ARBA00012513"/>
    </source>
</evidence>
<dbReference type="AlphaFoldDB" id="A0A1D9QHH2"/>
<dbReference type="EC" id="2.7.11.1" evidence="1"/>
<dbReference type="Proteomes" id="UP000177798">
    <property type="component" value="Chromosome 12"/>
</dbReference>
<evidence type="ECO:0000259" key="4">
    <source>
        <dbReference type="Pfam" id="PF01636"/>
    </source>
</evidence>
<dbReference type="PANTHER" id="PTHR21310">
    <property type="entry name" value="AMINOGLYCOSIDE PHOSPHOTRANSFERASE-RELATED-RELATED"/>
    <property type="match status" value="1"/>
</dbReference>
<dbReference type="SUPFAM" id="SSF56112">
    <property type="entry name" value="Protein kinase-like (PK-like)"/>
    <property type="match status" value="1"/>
</dbReference>
<organism evidence="5 6">
    <name type="scientific">Sclerotinia sclerotiorum (strain ATCC 18683 / 1980 / Ss-1)</name>
    <name type="common">White mold</name>
    <name type="synonym">Whetzelinia sclerotiorum</name>
    <dbReference type="NCBI Taxonomy" id="665079"/>
    <lineage>
        <taxon>Eukaryota</taxon>
        <taxon>Fungi</taxon>
        <taxon>Dikarya</taxon>
        <taxon>Ascomycota</taxon>
        <taxon>Pezizomycotina</taxon>
        <taxon>Leotiomycetes</taxon>
        <taxon>Helotiales</taxon>
        <taxon>Sclerotiniaceae</taxon>
        <taxon>Sclerotinia</taxon>
    </lineage>
</organism>